<dbReference type="EMBL" id="CM042020">
    <property type="protein sequence ID" value="KAI3821341.1"/>
    <property type="molecule type" value="Genomic_DNA"/>
</dbReference>
<dbReference type="Proteomes" id="UP001056120">
    <property type="component" value="Linkage Group LG03"/>
</dbReference>
<proteinExistence type="predicted"/>
<keyword evidence="2" id="KW-1185">Reference proteome</keyword>
<evidence type="ECO:0000313" key="1">
    <source>
        <dbReference type="EMBL" id="KAI3821341.1"/>
    </source>
</evidence>
<accession>A0ACB9JNP8</accession>
<sequence length="349" mass="39634">MCFLCSKARNVSNNGLLVDPHDQKAIEDALLKLVADKNLWTECRKHGLKNIHSFSWPEHCRNYLSHLEHCRNRHPTIPHKIIPTNEEPMSESLRDVEDLSLRFSTDGDFKANGDVDPATRQKELTETFTKMSTSNRKSNTSYSPGRRQKLYIIAIDAYDTNGDPTGTSPIIIKNVMETAVANPGEMGFILLTGLSLQETKELLKKFEVNLDKFDALTRRVDDLRQRLRMRSFRCNTVFTHAANKLNVISLFASRAQALRYLSIRWGMDLSKMFAFVGEKGDTDYEDLFAGLHKTVVLKDSVEYGSEKLLRSKESFKKEDMVPTENSNIVVSKGYEVHDISAALKTLGIN</sequence>
<evidence type="ECO:0000313" key="2">
    <source>
        <dbReference type="Proteomes" id="UP001056120"/>
    </source>
</evidence>
<reference evidence="2" key="1">
    <citation type="journal article" date="2022" name="Mol. Ecol. Resour.">
        <title>The genomes of chicory, endive, great burdock and yacon provide insights into Asteraceae palaeo-polyploidization history and plant inulin production.</title>
        <authorList>
            <person name="Fan W."/>
            <person name="Wang S."/>
            <person name="Wang H."/>
            <person name="Wang A."/>
            <person name="Jiang F."/>
            <person name="Liu H."/>
            <person name="Zhao H."/>
            <person name="Xu D."/>
            <person name="Zhang Y."/>
        </authorList>
    </citation>
    <scope>NUCLEOTIDE SEQUENCE [LARGE SCALE GENOMIC DNA]</scope>
    <source>
        <strain evidence="2">cv. Yunnan</strain>
    </source>
</reference>
<organism evidence="1 2">
    <name type="scientific">Smallanthus sonchifolius</name>
    <dbReference type="NCBI Taxonomy" id="185202"/>
    <lineage>
        <taxon>Eukaryota</taxon>
        <taxon>Viridiplantae</taxon>
        <taxon>Streptophyta</taxon>
        <taxon>Embryophyta</taxon>
        <taxon>Tracheophyta</taxon>
        <taxon>Spermatophyta</taxon>
        <taxon>Magnoliopsida</taxon>
        <taxon>eudicotyledons</taxon>
        <taxon>Gunneridae</taxon>
        <taxon>Pentapetalae</taxon>
        <taxon>asterids</taxon>
        <taxon>campanulids</taxon>
        <taxon>Asterales</taxon>
        <taxon>Asteraceae</taxon>
        <taxon>Asteroideae</taxon>
        <taxon>Heliantheae alliance</taxon>
        <taxon>Millerieae</taxon>
        <taxon>Smallanthus</taxon>
    </lineage>
</organism>
<reference evidence="1 2" key="2">
    <citation type="journal article" date="2022" name="Mol. Ecol. Resour.">
        <title>The genomes of chicory, endive, great burdock and yacon provide insights into Asteraceae paleo-polyploidization history and plant inulin production.</title>
        <authorList>
            <person name="Fan W."/>
            <person name="Wang S."/>
            <person name="Wang H."/>
            <person name="Wang A."/>
            <person name="Jiang F."/>
            <person name="Liu H."/>
            <person name="Zhao H."/>
            <person name="Xu D."/>
            <person name="Zhang Y."/>
        </authorList>
    </citation>
    <scope>NUCLEOTIDE SEQUENCE [LARGE SCALE GENOMIC DNA]</scope>
    <source>
        <strain evidence="2">cv. Yunnan</strain>
        <tissue evidence="1">Leaves</tissue>
    </source>
</reference>
<name>A0ACB9JNP8_9ASTR</name>
<gene>
    <name evidence="1" type="ORF">L1987_08907</name>
</gene>
<protein>
    <submittedName>
        <fullName evidence="1">Uncharacterized protein</fullName>
    </submittedName>
</protein>
<comment type="caution">
    <text evidence="1">The sequence shown here is derived from an EMBL/GenBank/DDBJ whole genome shotgun (WGS) entry which is preliminary data.</text>
</comment>